<feature type="transmembrane region" description="Helical" evidence="2">
    <location>
        <begin position="402"/>
        <end position="435"/>
    </location>
</feature>
<organism evidence="4 5">
    <name type="scientific">Ornithinibacillus bavariensis</name>
    <dbReference type="NCBI Taxonomy" id="545502"/>
    <lineage>
        <taxon>Bacteria</taxon>
        <taxon>Bacillati</taxon>
        <taxon>Bacillota</taxon>
        <taxon>Bacilli</taxon>
        <taxon>Bacillales</taxon>
        <taxon>Bacillaceae</taxon>
        <taxon>Ornithinibacillus</taxon>
    </lineage>
</organism>
<keyword evidence="2" id="KW-0812">Transmembrane</keyword>
<feature type="transmembrane region" description="Helical" evidence="2">
    <location>
        <begin position="712"/>
        <end position="734"/>
    </location>
</feature>
<dbReference type="AlphaFoldDB" id="A0A920C7J5"/>
<dbReference type="NCBIfam" id="TIGR01760">
    <property type="entry name" value="tape_meas_TP901"/>
    <property type="match status" value="1"/>
</dbReference>
<dbReference type="InterPro" id="IPR010090">
    <property type="entry name" value="Phage_tape_meas"/>
</dbReference>
<evidence type="ECO:0000313" key="4">
    <source>
        <dbReference type="EMBL" id="GIO27733.1"/>
    </source>
</evidence>
<evidence type="ECO:0000256" key="2">
    <source>
        <dbReference type="SAM" id="Phobius"/>
    </source>
</evidence>
<comment type="caution">
    <text evidence="4">The sequence shown here is derived from an EMBL/GenBank/DDBJ whole genome shotgun (WGS) entry which is preliminary data.</text>
</comment>
<feature type="transmembrane region" description="Helical" evidence="2">
    <location>
        <begin position="551"/>
        <end position="574"/>
    </location>
</feature>
<feature type="transmembrane region" description="Helical" evidence="2">
    <location>
        <begin position="447"/>
        <end position="469"/>
    </location>
</feature>
<protein>
    <submittedName>
        <fullName evidence="4">Phage tail tape measure protein</fullName>
    </submittedName>
</protein>
<dbReference type="EMBL" id="BORP01000004">
    <property type="protein sequence ID" value="GIO27733.1"/>
    <property type="molecule type" value="Genomic_DNA"/>
</dbReference>
<name>A0A920C7J5_9BACI</name>
<sequence length="1048" mass="110464">MIGNVLVRVGADVSNFQRNLKIVGKDLQDLGGKFESTGASITKIFGDIKVASLAGIGIAVKAASDYELAFAGVRKTTKATEAEYAKLSKGIRDMANEIPASSEEIASVAEIAGQLGISKDHLLDFTRVMIDMGVATNISADDAATALTRFANITGMSMEDIDRLGSTVVHLGNNLATTEAEIVEMGLRLADTGNQIGLSEAQILSFAGALSSVGINAETGGTAFSRVFLNMNNAVLDGGKELEKFAKVAGMSSSDFKKAFEQDAANALIAFIGGLDKLSKGGANTAEVLSDLGLGETHVKDTLLRAAGASNVFTDALQLGNVAWDENSALTREAGEQYGTFASKVKVLRNRFKDIVTAIGGPFMETLSGMIDVFDPVISAFARFAEWFANSSDNTKTFITTMVIVGAALAALATGFGTLLMFVGSVITSIGAIVAPMGLAGSMVLKFIAIFLGIGILIPIIAGLAVVIVKNWDSIREKTFEMVGAVSKSLSGFTSAVSETFKKFGSGALNGVMEGFGFVADLVGAGFEKMQDAGLSFFDIVKKVASFLPSLLTTFLGLTGPIGWLIGGLMFLATKTNIVSDMFKVFKGEMEFSEAINNMATMASEFIINLAEMATGAIVKGSEIMVNLIKGLTDSLPQIIETATEIISTLLDAWVEAIPMLSETAITLINALVEGITLALPGLLESAILIITTLVSGIVEVLPTLIEVGIEVLTTIIEAIVGALPMLIEAAILLITSLLDTLIENLPMIIDAGILLLTSLIDGIIETLPALIDATLLLITSLLDALITNLPVIIEAGIKILVALVEGLITSLPQLLAAAIILVWELLKGIGKMIPQIIIMGGKLVVELVTGLLGSIEKLGEAALELGKEFLSRIGGFVGDMLKAGKDLISGLITGLLEKKEEAIAKVKEIGSNIKNAITNFFGIKSPSRVFRYQIGQMLGEGLILGMQDELSAIAKMAQKISEAATPEQPKLAGIDVGDFLGHANQITAQMQANLVGEDQGVNRGDTYNYRGMLEGATFIVREEADINRIAEKLAQKTKEAKVRKGRR</sequence>
<keyword evidence="2" id="KW-1133">Transmembrane helix</keyword>
<dbReference type="PANTHER" id="PTHR37813">
    <property type="entry name" value="FELS-2 PROPHAGE PROTEIN"/>
    <property type="match status" value="1"/>
</dbReference>
<feature type="domain" description="Phage tail tape measure protein" evidence="3">
    <location>
        <begin position="89"/>
        <end position="291"/>
    </location>
</feature>
<gene>
    <name evidence="4" type="ORF">J43TS3_23440</name>
</gene>
<evidence type="ECO:0000256" key="1">
    <source>
        <dbReference type="ARBA" id="ARBA00022612"/>
    </source>
</evidence>
<dbReference type="InterPro" id="IPR016024">
    <property type="entry name" value="ARM-type_fold"/>
</dbReference>
<reference evidence="4" key="1">
    <citation type="submission" date="2021-03" db="EMBL/GenBank/DDBJ databases">
        <title>Antimicrobial resistance genes in bacteria isolated from Japanese honey, and their potential for conferring macrolide and lincosamide resistance in the American foulbrood pathogen Paenibacillus larvae.</title>
        <authorList>
            <person name="Okamoto M."/>
            <person name="Kumagai M."/>
            <person name="Kanamori H."/>
            <person name="Takamatsu D."/>
        </authorList>
    </citation>
    <scope>NUCLEOTIDE SEQUENCE</scope>
    <source>
        <strain evidence="4">J43TS3</strain>
    </source>
</reference>
<keyword evidence="2" id="KW-0472">Membrane</keyword>
<feature type="transmembrane region" description="Helical" evidence="2">
    <location>
        <begin position="801"/>
        <end position="824"/>
    </location>
</feature>
<feature type="transmembrane region" description="Helical" evidence="2">
    <location>
        <begin position="771"/>
        <end position="794"/>
    </location>
</feature>
<feature type="transmembrane region" description="Helical" evidence="2">
    <location>
        <begin position="746"/>
        <end position="765"/>
    </location>
</feature>
<dbReference type="RefSeq" id="WP_212921197.1">
    <property type="nucleotide sequence ID" value="NZ_BORP01000004.1"/>
</dbReference>
<proteinExistence type="predicted"/>
<keyword evidence="5" id="KW-1185">Reference proteome</keyword>
<dbReference type="SUPFAM" id="SSF48371">
    <property type="entry name" value="ARM repeat"/>
    <property type="match status" value="1"/>
</dbReference>
<feature type="transmembrane region" description="Helical" evidence="2">
    <location>
        <begin position="687"/>
        <end position="706"/>
    </location>
</feature>
<evidence type="ECO:0000259" key="3">
    <source>
        <dbReference type="Pfam" id="PF10145"/>
    </source>
</evidence>
<evidence type="ECO:0000313" key="5">
    <source>
        <dbReference type="Proteomes" id="UP000676917"/>
    </source>
</evidence>
<dbReference type="Proteomes" id="UP000676917">
    <property type="component" value="Unassembled WGS sequence"/>
</dbReference>
<dbReference type="PANTHER" id="PTHR37813:SF1">
    <property type="entry name" value="FELS-2 PROPHAGE PROTEIN"/>
    <property type="match status" value="1"/>
</dbReference>
<keyword evidence="1" id="KW-1188">Viral release from host cell</keyword>
<accession>A0A920C7J5</accession>
<dbReference type="Pfam" id="PF10145">
    <property type="entry name" value="PhageMin_Tail"/>
    <property type="match status" value="1"/>
</dbReference>